<dbReference type="HAMAP" id="MF_00083">
    <property type="entry name" value="Pept_tRNA_hydro_bact"/>
    <property type="match status" value="1"/>
</dbReference>
<evidence type="ECO:0000256" key="2">
    <source>
        <dbReference type="ARBA" id="ARBA00022555"/>
    </source>
</evidence>
<evidence type="ECO:0000256" key="10">
    <source>
        <dbReference type="SAM" id="MobiDB-lite"/>
    </source>
</evidence>
<dbReference type="Gene3D" id="3.40.50.1470">
    <property type="entry name" value="Peptidyl-tRNA hydrolase"/>
    <property type="match status" value="1"/>
</dbReference>
<evidence type="ECO:0000313" key="11">
    <source>
        <dbReference type="EMBL" id="MBO8428761.1"/>
    </source>
</evidence>
<dbReference type="InterPro" id="IPR036416">
    <property type="entry name" value="Pept_tRNA_hydro_sf"/>
</dbReference>
<name>A0A9D9DLU3_9BACT</name>
<proteinExistence type="inferred from homology"/>
<evidence type="ECO:0000256" key="3">
    <source>
        <dbReference type="ARBA" id="ARBA00022801"/>
    </source>
</evidence>
<feature type="site" description="Discriminates between blocked and unblocked aminoacyl-tRNA" evidence="7">
    <location>
        <position position="10"/>
    </location>
</feature>
<feature type="binding site" evidence="7">
    <location>
        <position position="66"/>
    </location>
    <ligand>
        <name>tRNA</name>
        <dbReference type="ChEBI" id="CHEBI:17843"/>
    </ligand>
</feature>
<comment type="function">
    <text evidence="7">Catalyzes the release of premature peptidyl moieties from peptidyl-tRNA molecules trapped in stalled 50S ribosomal subunits, and thus maintains levels of free tRNAs and 50S ribosomes.</text>
</comment>
<accession>A0A9D9DLU3</accession>
<sequence length="205" mass="22225">MGYLIAGLGNIGAEYQNTRHNIGFMVLDYLAKESGTNFISSRYASVAEISIKGRKITLIKPSTYMNLSGKAVSYWLREKKTERENLLVISDDLALPFGTIRMRKQGSEGGHNGLKSITESLGGNNYARLRIGIGDNFSRGGQINYVLGTFGEEEQAELQFIIERAAKAIEAFVLLGPDRAMTTCNARSAQQPASAPGGENPGKSA</sequence>
<comment type="subcellular location">
    <subcellularLocation>
        <location evidence="7">Cytoplasm</location>
    </subcellularLocation>
</comment>
<gene>
    <name evidence="7" type="primary">pth</name>
    <name evidence="11" type="ORF">IAC68_02365</name>
</gene>
<comment type="caution">
    <text evidence="11">The sequence shown here is derived from an EMBL/GenBank/DDBJ whole genome shotgun (WGS) entry which is preliminary data.</text>
</comment>
<organism evidence="11 12">
    <name type="scientific">Candidatus Egerieousia excrementavium</name>
    <dbReference type="NCBI Taxonomy" id="2840778"/>
    <lineage>
        <taxon>Bacteria</taxon>
        <taxon>Pseudomonadati</taxon>
        <taxon>Bacteroidota</taxon>
        <taxon>Bacteroidia</taxon>
        <taxon>Bacteroidales</taxon>
        <taxon>Candidatus Egerieousia</taxon>
    </lineage>
</organism>
<dbReference type="PROSITE" id="PS01195">
    <property type="entry name" value="PEPT_TRNA_HYDROL_1"/>
    <property type="match status" value="1"/>
</dbReference>
<dbReference type="Proteomes" id="UP000823635">
    <property type="component" value="Unassembled WGS sequence"/>
</dbReference>
<dbReference type="InterPro" id="IPR001328">
    <property type="entry name" value="Pept_tRNA_hydro"/>
</dbReference>
<evidence type="ECO:0000256" key="7">
    <source>
        <dbReference type="HAMAP-Rule" id="MF_00083"/>
    </source>
</evidence>
<keyword evidence="4 7" id="KW-0694">RNA-binding</keyword>
<dbReference type="PANTHER" id="PTHR17224:SF1">
    <property type="entry name" value="PEPTIDYL-TRNA HYDROLASE"/>
    <property type="match status" value="1"/>
</dbReference>
<reference evidence="11" key="1">
    <citation type="submission" date="2020-10" db="EMBL/GenBank/DDBJ databases">
        <authorList>
            <person name="Gilroy R."/>
        </authorList>
    </citation>
    <scope>NUCLEOTIDE SEQUENCE</scope>
    <source>
        <strain evidence="11">15467</strain>
    </source>
</reference>
<dbReference type="Pfam" id="PF01195">
    <property type="entry name" value="Pept_tRNA_hydro"/>
    <property type="match status" value="1"/>
</dbReference>
<feature type="site" description="Stabilizes the basic form of H active site to accept a proton" evidence="7">
    <location>
        <position position="91"/>
    </location>
</feature>
<feature type="region of interest" description="Disordered" evidence="10">
    <location>
        <begin position="185"/>
        <end position="205"/>
    </location>
</feature>
<keyword evidence="2 7" id="KW-0820">tRNA-binding</keyword>
<dbReference type="EC" id="3.1.1.29" evidence="1 7"/>
<evidence type="ECO:0000256" key="4">
    <source>
        <dbReference type="ARBA" id="ARBA00022884"/>
    </source>
</evidence>
<dbReference type="CDD" id="cd00462">
    <property type="entry name" value="PTH"/>
    <property type="match status" value="1"/>
</dbReference>
<dbReference type="PANTHER" id="PTHR17224">
    <property type="entry name" value="PEPTIDYL-TRNA HYDROLASE"/>
    <property type="match status" value="1"/>
</dbReference>
<dbReference type="InterPro" id="IPR018171">
    <property type="entry name" value="Pept_tRNA_hydro_CS"/>
</dbReference>
<comment type="similarity">
    <text evidence="5 7 9">Belongs to the PTH family.</text>
</comment>
<comment type="function">
    <text evidence="7">Hydrolyzes ribosome-free peptidyl-tRNAs (with 1 or more amino acids incorporated), which drop off the ribosome during protein synthesis, or as a result of ribosome stalling.</text>
</comment>
<dbReference type="AlphaFoldDB" id="A0A9D9DLU3"/>
<protein>
    <recommendedName>
        <fullName evidence="6 7">Peptidyl-tRNA hydrolase</fullName>
        <shortName evidence="7">Pth</shortName>
        <ecNumber evidence="1 7">3.1.1.29</ecNumber>
    </recommendedName>
</protein>
<comment type="catalytic activity">
    <reaction evidence="7 8">
        <text>an N-acyl-L-alpha-aminoacyl-tRNA + H2O = an N-acyl-L-amino acid + a tRNA + H(+)</text>
        <dbReference type="Rhea" id="RHEA:54448"/>
        <dbReference type="Rhea" id="RHEA-COMP:10123"/>
        <dbReference type="Rhea" id="RHEA-COMP:13883"/>
        <dbReference type="ChEBI" id="CHEBI:15377"/>
        <dbReference type="ChEBI" id="CHEBI:15378"/>
        <dbReference type="ChEBI" id="CHEBI:59874"/>
        <dbReference type="ChEBI" id="CHEBI:78442"/>
        <dbReference type="ChEBI" id="CHEBI:138191"/>
        <dbReference type="EC" id="3.1.1.29"/>
    </reaction>
</comment>
<dbReference type="GO" id="GO:0005737">
    <property type="term" value="C:cytoplasm"/>
    <property type="evidence" value="ECO:0007669"/>
    <property type="project" value="UniProtKB-SubCell"/>
</dbReference>
<comment type="subunit">
    <text evidence="7">Monomer.</text>
</comment>
<dbReference type="GO" id="GO:0006515">
    <property type="term" value="P:protein quality control for misfolded or incompletely synthesized proteins"/>
    <property type="evidence" value="ECO:0007669"/>
    <property type="project" value="UniProtKB-UniRule"/>
</dbReference>
<feature type="active site" description="Proton acceptor" evidence="7">
    <location>
        <position position="20"/>
    </location>
</feature>
<feature type="binding site" evidence="7">
    <location>
        <position position="64"/>
    </location>
    <ligand>
        <name>tRNA</name>
        <dbReference type="ChEBI" id="CHEBI:17843"/>
    </ligand>
</feature>
<keyword evidence="3 7" id="KW-0378">Hydrolase</keyword>
<dbReference type="SUPFAM" id="SSF53178">
    <property type="entry name" value="Peptidyl-tRNA hydrolase-like"/>
    <property type="match status" value="1"/>
</dbReference>
<keyword evidence="7" id="KW-0963">Cytoplasm</keyword>
<evidence type="ECO:0000256" key="9">
    <source>
        <dbReference type="RuleBase" id="RU004320"/>
    </source>
</evidence>
<dbReference type="GO" id="GO:0072344">
    <property type="term" value="P:rescue of stalled ribosome"/>
    <property type="evidence" value="ECO:0007669"/>
    <property type="project" value="UniProtKB-UniRule"/>
</dbReference>
<dbReference type="GO" id="GO:0000049">
    <property type="term" value="F:tRNA binding"/>
    <property type="evidence" value="ECO:0007669"/>
    <property type="project" value="UniProtKB-UniRule"/>
</dbReference>
<dbReference type="FunFam" id="3.40.50.1470:FF:000001">
    <property type="entry name" value="Peptidyl-tRNA hydrolase"/>
    <property type="match status" value="1"/>
</dbReference>
<evidence type="ECO:0000256" key="8">
    <source>
        <dbReference type="RuleBase" id="RU000673"/>
    </source>
</evidence>
<dbReference type="GO" id="GO:0004045">
    <property type="term" value="F:peptidyl-tRNA hydrolase activity"/>
    <property type="evidence" value="ECO:0007669"/>
    <property type="project" value="UniProtKB-UniRule"/>
</dbReference>
<evidence type="ECO:0000256" key="5">
    <source>
        <dbReference type="ARBA" id="ARBA00038063"/>
    </source>
</evidence>
<dbReference type="EMBL" id="JADINB010000056">
    <property type="protein sequence ID" value="MBO8428761.1"/>
    <property type="molecule type" value="Genomic_DNA"/>
</dbReference>
<dbReference type="NCBIfam" id="TIGR00447">
    <property type="entry name" value="pth"/>
    <property type="match status" value="1"/>
</dbReference>
<feature type="binding site" evidence="7">
    <location>
        <position position="112"/>
    </location>
    <ligand>
        <name>tRNA</name>
        <dbReference type="ChEBI" id="CHEBI:17843"/>
    </ligand>
</feature>
<dbReference type="PROSITE" id="PS01196">
    <property type="entry name" value="PEPT_TRNA_HYDROL_2"/>
    <property type="match status" value="1"/>
</dbReference>
<feature type="binding site" evidence="7">
    <location>
        <position position="15"/>
    </location>
    <ligand>
        <name>tRNA</name>
        <dbReference type="ChEBI" id="CHEBI:17843"/>
    </ligand>
</feature>
<evidence type="ECO:0000256" key="1">
    <source>
        <dbReference type="ARBA" id="ARBA00013260"/>
    </source>
</evidence>
<evidence type="ECO:0000313" key="12">
    <source>
        <dbReference type="Proteomes" id="UP000823635"/>
    </source>
</evidence>
<reference evidence="11" key="2">
    <citation type="journal article" date="2021" name="PeerJ">
        <title>Extensive microbial diversity within the chicken gut microbiome revealed by metagenomics and culture.</title>
        <authorList>
            <person name="Gilroy R."/>
            <person name="Ravi A."/>
            <person name="Getino M."/>
            <person name="Pursley I."/>
            <person name="Horton D.L."/>
            <person name="Alikhan N.F."/>
            <person name="Baker D."/>
            <person name="Gharbi K."/>
            <person name="Hall N."/>
            <person name="Watson M."/>
            <person name="Adriaenssens E.M."/>
            <person name="Foster-Nyarko E."/>
            <person name="Jarju S."/>
            <person name="Secka A."/>
            <person name="Antonio M."/>
            <person name="Oren A."/>
            <person name="Chaudhuri R.R."/>
            <person name="La Ragione R."/>
            <person name="Hildebrand F."/>
            <person name="Pallen M.J."/>
        </authorList>
    </citation>
    <scope>NUCLEOTIDE SEQUENCE</scope>
    <source>
        <strain evidence="11">15467</strain>
    </source>
</reference>
<evidence type="ECO:0000256" key="6">
    <source>
        <dbReference type="ARBA" id="ARBA00050038"/>
    </source>
</evidence>